<dbReference type="PROSITE" id="PS50076">
    <property type="entry name" value="DNAJ_2"/>
    <property type="match status" value="1"/>
</dbReference>
<dbReference type="CDD" id="cd06257">
    <property type="entry name" value="DnaJ"/>
    <property type="match status" value="1"/>
</dbReference>
<sequence length="176" mass="18909">HDEALKLETRVNSSATTPSGRTSAEPRPVAYKFDFDGNSAGFTEKAAVPVPGHAVAARSQVGVAQQAGMGQALGAEAGGTRAAPSRERVASKEARTKLKREIWHDLVASTDGMGAAQTLETLGVVVDNGVHASREDLQRAYRKAAIKFHPDRHQDAVLRVQVYHECALKLVQEKMN</sequence>
<feature type="domain" description="J" evidence="2">
    <location>
        <begin position="117"/>
        <end position="176"/>
    </location>
</feature>
<feature type="non-terminal residue" evidence="3">
    <location>
        <position position="1"/>
    </location>
</feature>
<evidence type="ECO:0000259" key="2">
    <source>
        <dbReference type="PROSITE" id="PS50076"/>
    </source>
</evidence>
<dbReference type="AlphaFoldDB" id="A0AAE0KP47"/>
<protein>
    <submittedName>
        <fullName evidence="3">Copper transport protein ctr1</fullName>
    </submittedName>
</protein>
<proteinExistence type="predicted"/>
<feature type="region of interest" description="Disordered" evidence="1">
    <location>
        <begin position="1"/>
        <end position="26"/>
    </location>
</feature>
<evidence type="ECO:0000313" key="3">
    <source>
        <dbReference type="EMBL" id="KAK3255543.1"/>
    </source>
</evidence>
<evidence type="ECO:0000313" key="4">
    <source>
        <dbReference type="Proteomes" id="UP001190700"/>
    </source>
</evidence>
<comment type="caution">
    <text evidence="3">The sequence shown here is derived from an EMBL/GenBank/DDBJ whole genome shotgun (WGS) entry which is preliminary data.</text>
</comment>
<dbReference type="Gene3D" id="1.10.287.110">
    <property type="entry name" value="DnaJ domain"/>
    <property type="match status" value="1"/>
</dbReference>
<keyword evidence="4" id="KW-1185">Reference proteome</keyword>
<feature type="compositionally biased region" description="Polar residues" evidence="1">
    <location>
        <begin position="10"/>
        <end position="22"/>
    </location>
</feature>
<dbReference type="InterPro" id="IPR001623">
    <property type="entry name" value="DnaJ_domain"/>
</dbReference>
<evidence type="ECO:0000256" key="1">
    <source>
        <dbReference type="SAM" id="MobiDB-lite"/>
    </source>
</evidence>
<dbReference type="InterPro" id="IPR036869">
    <property type="entry name" value="J_dom_sf"/>
</dbReference>
<dbReference type="Proteomes" id="UP001190700">
    <property type="component" value="Unassembled WGS sequence"/>
</dbReference>
<accession>A0AAE0KP47</accession>
<organism evidence="3 4">
    <name type="scientific">Cymbomonas tetramitiformis</name>
    <dbReference type="NCBI Taxonomy" id="36881"/>
    <lineage>
        <taxon>Eukaryota</taxon>
        <taxon>Viridiplantae</taxon>
        <taxon>Chlorophyta</taxon>
        <taxon>Pyramimonadophyceae</taxon>
        <taxon>Pyramimonadales</taxon>
        <taxon>Pyramimonadaceae</taxon>
        <taxon>Cymbomonas</taxon>
    </lineage>
</organism>
<gene>
    <name evidence="3" type="ORF">CYMTET_35282</name>
</gene>
<dbReference type="SUPFAM" id="SSF46565">
    <property type="entry name" value="Chaperone J-domain"/>
    <property type="match status" value="1"/>
</dbReference>
<dbReference type="EMBL" id="LGRX02022499">
    <property type="protein sequence ID" value="KAK3255543.1"/>
    <property type="molecule type" value="Genomic_DNA"/>
</dbReference>
<name>A0AAE0KP47_9CHLO</name>
<reference evidence="3 4" key="1">
    <citation type="journal article" date="2015" name="Genome Biol. Evol.">
        <title>Comparative Genomics of a Bacterivorous Green Alga Reveals Evolutionary Causalities and Consequences of Phago-Mixotrophic Mode of Nutrition.</title>
        <authorList>
            <person name="Burns J.A."/>
            <person name="Paasch A."/>
            <person name="Narechania A."/>
            <person name="Kim E."/>
        </authorList>
    </citation>
    <scope>NUCLEOTIDE SEQUENCE [LARGE SCALE GENOMIC DNA]</scope>
    <source>
        <strain evidence="3 4">PLY_AMNH</strain>
    </source>
</reference>